<comment type="caution">
    <text evidence="3">The sequence shown here is derived from an EMBL/GenBank/DDBJ whole genome shotgun (WGS) entry which is preliminary data.</text>
</comment>
<protein>
    <recommendedName>
        <fullName evidence="2">RIN4 pathogenic type III effector avirulence factor Avr cleavage site domain-containing protein</fullName>
    </recommendedName>
</protein>
<accession>A0AAV6WP47</accession>
<feature type="compositionally biased region" description="Polar residues" evidence="1">
    <location>
        <begin position="124"/>
        <end position="135"/>
    </location>
</feature>
<evidence type="ECO:0000256" key="1">
    <source>
        <dbReference type="SAM" id="MobiDB-lite"/>
    </source>
</evidence>
<evidence type="ECO:0000313" key="4">
    <source>
        <dbReference type="Proteomes" id="UP000826271"/>
    </source>
</evidence>
<feature type="compositionally biased region" description="Basic and acidic residues" evidence="1">
    <location>
        <begin position="102"/>
        <end position="123"/>
    </location>
</feature>
<sequence>MLAIIKLLPIFCGIHNPQVPKFGNWEGEEVPYTTYFDNARKGKKSDHTFQTDPQEVESKGQKAPESKTPKHERRSSRDEFEPRRSTSSPKATGHKPSIDSQEVLRPRHDRRVSREEGDMRRLSQENSGHRNNSNSPRHHLGSNGETPRRVAYRGSDRSVDHSPHHPHSRERVGGKNSGISSPSWERKASSEGSHGLAPSTPGRSRLRSVTRGDDSPDRGPAVPKFGDWDETDPAAAEGYTHIFNRVREEKNSETGKVPVMPTEASYPNGHKQYGNDNAKGCAVPQPLARLVRLKSCRPPFPPRRVVLEEILAFRQTMALEAYRVVFCRKKSCGGGGNVLLINNWGNALKVFLLTKCSLYFLAFLPTLSLPASSVQ</sequence>
<feature type="compositionally biased region" description="Basic and acidic residues" evidence="1">
    <location>
        <begin position="154"/>
        <end position="173"/>
    </location>
</feature>
<dbReference type="Pfam" id="PF05627">
    <property type="entry name" value="AvrRpt-cleavage"/>
    <property type="match status" value="2"/>
</dbReference>
<name>A0AAV6WP47_9LAMI</name>
<reference evidence="3" key="1">
    <citation type="submission" date="2019-10" db="EMBL/GenBank/DDBJ databases">
        <authorList>
            <person name="Zhang R."/>
            <person name="Pan Y."/>
            <person name="Wang J."/>
            <person name="Ma R."/>
            <person name="Yu S."/>
        </authorList>
    </citation>
    <scope>NUCLEOTIDE SEQUENCE</scope>
    <source>
        <strain evidence="3">LA-IB0</strain>
        <tissue evidence="3">Leaf</tissue>
    </source>
</reference>
<dbReference type="PANTHER" id="PTHR33159:SF74">
    <property type="entry name" value="RPM1-INTERACTING PROTEIN 4-LIKE"/>
    <property type="match status" value="1"/>
</dbReference>
<feature type="domain" description="RIN4 pathogenic type III effector avirulence factor Avr cleavage site" evidence="2">
    <location>
        <begin position="218"/>
        <end position="250"/>
    </location>
</feature>
<evidence type="ECO:0000259" key="2">
    <source>
        <dbReference type="Pfam" id="PF05627"/>
    </source>
</evidence>
<gene>
    <name evidence="3" type="ORF">BUALT_Bualt14G0034000</name>
</gene>
<proteinExistence type="predicted"/>
<dbReference type="Proteomes" id="UP000826271">
    <property type="component" value="Unassembled WGS sequence"/>
</dbReference>
<organism evidence="3 4">
    <name type="scientific">Buddleja alternifolia</name>
    <dbReference type="NCBI Taxonomy" id="168488"/>
    <lineage>
        <taxon>Eukaryota</taxon>
        <taxon>Viridiplantae</taxon>
        <taxon>Streptophyta</taxon>
        <taxon>Embryophyta</taxon>
        <taxon>Tracheophyta</taxon>
        <taxon>Spermatophyta</taxon>
        <taxon>Magnoliopsida</taxon>
        <taxon>eudicotyledons</taxon>
        <taxon>Gunneridae</taxon>
        <taxon>Pentapetalae</taxon>
        <taxon>asterids</taxon>
        <taxon>lamiids</taxon>
        <taxon>Lamiales</taxon>
        <taxon>Scrophulariaceae</taxon>
        <taxon>Buddlejeae</taxon>
        <taxon>Buddleja</taxon>
    </lineage>
</organism>
<dbReference type="GO" id="GO:0005886">
    <property type="term" value="C:plasma membrane"/>
    <property type="evidence" value="ECO:0007669"/>
    <property type="project" value="TreeGrafter"/>
</dbReference>
<feature type="compositionally biased region" description="Basic and acidic residues" evidence="1">
    <location>
        <begin position="56"/>
        <end position="84"/>
    </location>
</feature>
<feature type="region of interest" description="Disordered" evidence="1">
    <location>
        <begin position="38"/>
        <end position="233"/>
    </location>
</feature>
<dbReference type="AlphaFoldDB" id="A0AAV6WP47"/>
<feature type="domain" description="RIN4 pathogenic type III effector avirulence factor Avr cleavage site" evidence="2">
    <location>
        <begin position="16"/>
        <end position="44"/>
    </location>
</feature>
<dbReference type="InterPro" id="IPR008700">
    <property type="entry name" value="TypeIII_avirulence_cleave"/>
</dbReference>
<dbReference type="InterPro" id="IPR040387">
    <property type="entry name" value="RIN4/NOI4"/>
</dbReference>
<dbReference type="PANTHER" id="PTHR33159">
    <property type="entry name" value="RPM1-INTERACTING PROTEIN 4 (RIN4) FAMILY PROTEIN"/>
    <property type="match status" value="1"/>
</dbReference>
<dbReference type="EMBL" id="WHWC01000014">
    <property type="protein sequence ID" value="KAG8369634.1"/>
    <property type="molecule type" value="Genomic_DNA"/>
</dbReference>
<keyword evidence="4" id="KW-1185">Reference proteome</keyword>
<evidence type="ECO:0000313" key="3">
    <source>
        <dbReference type="EMBL" id="KAG8369634.1"/>
    </source>
</evidence>